<keyword evidence="10" id="KW-1185">Reference proteome</keyword>
<dbReference type="EMBL" id="LNAM01000112">
    <property type="protein sequence ID" value="KSV59626.1"/>
    <property type="molecule type" value="Genomic_DNA"/>
</dbReference>
<feature type="transmembrane region" description="Helical" evidence="7">
    <location>
        <begin position="249"/>
        <end position="276"/>
    </location>
</feature>
<feature type="transmembrane region" description="Helical" evidence="7">
    <location>
        <begin position="141"/>
        <end position="171"/>
    </location>
</feature>
<organism evidence="9 10">
    <name type="scientific">Acetivibrio ethanolgignens</name>
    <dbReference type="NCBI Taxonomy" id="290052"/>
    <lineage>
        <taxon>Bacteria</taxon>
        <taxon>Bacillati</taxon>
        <taxon>Bacillota</taxon>
        <taxon>Clostridia</taxon>
        <taxon>Eubacteriales</taxon>
        <taxon>Oscillospiraceae</taxon>
        <taxon>Acetivibrio</taxon>
    </lineage>
</organism>
<dbReference type="SUPFAM" id="SSF161098">
    <property type="entry name" value="MetI-like"/>
    <property type="match status" value="1"/>
</dbReference>
<keyword evidence="2 7" id="KW-0813">Transport</keyword>
<dbReference type="CDD" id="cd06261">
    <property type="entry name" value="TM_PBP2"/>
    <property type="match status" value="1"/>
</dbReference>
<evidence type="ECO:0000256" key="1">
    <source>
        <dbReference type="ARBA" id="ARBA00004651"/>
    </source>
</evidence>
<protein>
    <submittedName>
        <fullName evidence="9">Peptide ABC transporter permease</fullName>
    </submittedName>
</protein>
<feature type="transmembrane region" description="Helical" evidence="7">
    <location>
        <begin position="9"/>
        <end position="30"/>
    </location>
</feature>
<dbReference type="Gene3D" id="1.10.3720.10">
    <property type="entry name" value="MetI-like"/>
    <property type="match status" value="1"/>
</dbReference>
<gene>
    <name evidence="9" type="ORF">ASU35_01130</name>
</gene>
<dbReference type="AlphaFoldDB" id="A0A0V8QGT0"/>
<dbReference type="Pfam" id="PF19300">
    <property type="entry name" value="BPD_transp_1_N"/>
    <property type="match status" value="1"/>
</dbReference>
<keyword evidence="5 7" id="KW-1133">Transmembrane helix</keyword>
<reference evidence="9 10" key="1">
    <citation type="submission" date="2015-11" db="EMBL/GenBank/DDBJ databases">
        <title>Butyribacter intestini gen. nov., sp. nov., a butyric acid-producing bacterium of the family Lachnospiraceae isolated from the human faeces.</title>
        <authorList>
            <person name="Zou Y."/>
            <person name="Xue W."/>
            <person name="Luo G."/>
            <person name="Lv M."/>
        </authorList>
    </citation>
    <scope>NUCLEOTIDE SEQUENCE [LARGE SCALE GENOMIC DNA]</scope>
    <source>
        <strain evidence="9 10">ACET-33324</strain>
    </source>
</reference>
<evidence type="ECO:0000313" key="10">
    <source>
        <dbReference type="Proteomes" id="UP000054874"/>
    </source>
</evidence>
<dbReference type="InterPro" id="IPR035906">
    <property type="entry name" value="MetI-like_sf"/>
</dbReference>
<evidence type="ECO:0000313" key="9">
    <source>
        <dbReference type="EMBL" id="KSV59626.1"/>
    </source>
</evidence>
<feature type="transmembrane region" description="Helical" evidence="7">
    <location>
        <begin position="296"/>
        <end position="320"/>
    </location>
</feature>
<sequence length="328" mass="36943">MLRYIGKRIVYIIGVFFLISMIMFGLYNAIPGDRALTQVAPLKGKVSAEQFEAAYQRARDNLGLDDPLPIRYGKWMGNLLRGDLGYSTFYRQDVIKVVKDPLLNTLFINIFATVLALVITIPLGIHCAVKKFSKFDNAVQVGTIVGYSVPSFVIALLSIYVFAVLLRWFPVNGMNSPNFQGNAVEFFLDRMYYLALPLFVMTIASLGGMTRYVRAAMIDALRMDYIRTARAKGLKEKVVIYSHAWRNALLPVITLIIGWFLSIFSGSIIIETMFALNGLGKLYYTGLMNQDYDVALAMQMFYVIISLVGNLIIDLSYGIVDPRIRVNK</sequence>
<accession>A0A0V8QGT0</accession>
<evidence type="ECO:0000256" key="3">
    <source>
        <dbReference type="ARBA" id="ARBA00022475"/>
    </source>
</evidence>
<dbReference type="RefSeq" id="WP_058352157.1">
    <property type="nucleotide sequence ID" value="NZ_CABMMD010000112.1"/>
</dbReference>
<proteinExistence type="inferred from homology"/>
<feature type="transmembrane region" description="Helical" evidence="7">
    <location>
        <begin position="191"/>
        <end position="213"/>
    </location>
</feature>
<keyword evidence="3" id="KW-1003">Cell membrane</keyword>
<dbReference type="InterPro" id="IPR045621">
    <property type="entry name" value="BPD_transp_1_N"/>
</dbReference>
<feature type="domain" description="ABC transmembrane type-1" evidence="8">
    <location>
        <begin position="102"/>
        <end position="313"/>
    </location>
</feature>
<comment type="caution">
    <text evidence="9">The sequence shown here is derived from an EMBL/GenBank/DDBJ whole genome shotgun (WGS) entry which is preliminary data.</text>
</comment>
<name>A0A0V8QGT0_9FIRM</name>
<dbReference type="OrthoDB" id="9769919at2"/>
<evidence type="ECO:0000256" key="2">
    <source>
        <dbReference type="ARBA" id="ARBA00022448"/>
    </source>
</evidence>
<dbReference type="Pfam" id="PF00528">
    <property type="entry name" value="BPD_transp_1"/>
    <property type="match status" value="1"/>
</dbReference>
<comment type="subcellular location">
    <subcellularLocation>
        <location evidence="1 7">Cell membrane</location>
        <topology evidence="1 7">Multi-pass membrane protein</topology>
    </subcellularLocation>
</comment>
<evidence type="ECO:0000256" key="6">
    <source>
        <dbReference type="ARBA" id="ARBA00023136"/>
    </source>
</evidence>
<dbReference type="PANTHER" id="PTHR43163:SF6">
    <property type="entry name" value="DIPEPTIDE TRANSPORT SYSTEM PERMEASE PROTEIN DPPB-RELATED"/>
    <property type="match status" value="1"/>
</dbReference>
<evidence type="ECO:0000256" key="4">
    <source>
        <dbReference type="ARBA" id="ARBA00022692"/>
    </source>
</evidence>
<keyword evidence="6 7" id="KW-0472">Membrane</keyword>
<dbReference type="PANTHER" id="PTHR43163">
    <property type="entry name" value="DIPEPTIDE TRANSPORT SYSTEM PERMEASE PROTEIN DPPB-RELATED"/>
    <property type="match status" value="1"/>
</dbReference>
<dbReference type="GO" id="GO:0055085">
    <property type="term" value="P:transmembrane transport"/>
    <property type="evidence" value="ECO:0007669"/>
    <property type="project" value="InterPro"/>
</dbReference>
<keyword evidence="4 7" id="KW-0812">Transmembrane</keyword>
<evidence type="ECO:0000256" key="7">
    <source>
        <dbReference type="RuleBase" id="RU363032"/>
    </source>
</evidence>
<comment type="similarity">
    <text evidence="7">Belongs to the binding-protein-dependent transport system permease family.</text>
</comment>
<feature type="transmembrane region" description="Helical" evidence="7">
    <location>
        <begin position="106"/>
        <end position="129"/>
    </location>
</feature>
<dbReference type="InterPro" id="IPR000515">
    <property type="entry name" value="MetI-like"/>
</dbReference>
<evidence type="ECO:0000259" key="8">
    <source>
        <dbReference type="PROSITE" id="PS50928"/>
    </source>
</evidence>
<dbReference type="STRING" id="290052.ASU35_01130"/>
<dbReference type="PROSITE" id="PS50928">
    <property type="entry name" value="ABC_TM1"/>
    <property type="match status" value="1"/>
</dbReference>
<evidence type="ECO:0000256" key="5">
    <source>
        <dbReference type="ARBA" id="ARBA00022989"/>
    </source>
</evidence>
<dbReference type="Proteomes" id="UP000054874">
    <property type="component" value="Unassembled WGS sequence"/>
</dbReference>
<dbReference type="GO" id="GO:0005886">
    <property type="term" value="C:plasma membrane"/>
    <property type="evidence" value="ECO:0007669"/>
    <property type="project" value="UniProtKB-SubCell"/>
</dbReference>